<feature type="transmembrane region" description="Helical" evidence="8">
    <location>
        <begin position="257"/>
        <end position="276"/>
    </location>
</feature>
<protein>
    <submittedName>
        <fullName evidence="10">EmrB/QacA family drug resistance transporter</fullName>
    </submittedName>
</protein>
<dbReference type="InterPro" id="IPR011701">
    <property type="entry name" value="MFS"/>
</dbReference>
<dbReference type="Gene3D" id="1.20.1720.10">
    <property type="entry name" value="Multidrug resistance protein D"/>
    <property type="match status" value="1"/>
</dbReference>
<dbReference type="OrthoDB" id="9771737at2"/>
<dbReference type="GO" id="GO:0022857">
    <property type="term" value="F:transmembrane transporter activity"/>
    <property type="evidence" value="ECO:0007669"/>
    <property type="project" value="InterPro"/>
</dbReference>
<evidence type="ECO:0000259" key="9">
    <source>
        <dbReference type="PROSITE" id="PS50850"/>
    </source>
</evidence>
<dbReference type="PANTHER" id="PTHR42718:SF9">
    <property type="entry name" value="MAJOR FACILITATOR SUPERFAMILY MULTIDRUG TRANSPORTER MFSC"/>
    <property type="match status" value="1"/>
</dbReference>
<name>A0A5J6MMQ8_9PROT</name>
<evidence type="ECO:0000256" key="1">
    <source>
        <dbReference type="ARBA" id="ARBA00004651"/>
    </source>
</evidence>
<evidence type="ECO:0000256" key="4">
    <source>
        <dbReference type="ARBA" id="ARBA00022475"/>
    </source>
</evidence>
<evidence type="ECO:0000256" key="5">
    <source>
        <dbReference type="ARBA" id="ARBA00022692"/>
    </source>
</evidence>
<evidence type="ECO:0000313" key="11">
    <source>
        <dbReference type="Proteomes" id="UP000326202"/>
    </source>
</evidence>
<dbReference type="Gene3D" id="1.20.1250.20">
    <property type="entry name" value="MFS general substrate transporter like domains"/>
    <property type="match status" value="1"/>
</dbReference>
<reference evidence="10 11" key="1">
    <citation type="submission" date="2019-08" db="EMBL/GenBank/DDBJ databases">
        <title>Hyperibacter terrae gen. nov., sp. nov. and Hyperibacter viscosus sp. nov., two new members in the family Rhodospirillaceae isolated from the rhizosphere of Hypericum perforatum.</title>
        <authorList>
            <person name="Noviana Z."/>
        </authorList>
    </citation>
    <scope>NUCLEOTIDE SEQUENCE [LARGE SCALE GENOMIC DNA]</scope>
    <source>
        <strain evidence="10 11">R5913</strain>
    </source>
</reference>
<gene>
    <name evidence="10" type="ORF">FRZ44_42330</name>
</gene>
<dbReference type="NCBIfam" id="TIGR00711">
    <property type="entry name" value="efflux_EmrB"/>
    <property type="match status" value="1"/>
</dbReference>
<dbReference type="InterPro" id="IPR036259">
    <property type="entry name" value="MFS_trans_sf"/>
</dbReference>
<dbReference type="PANTHER" id="PTHR42718">
    <property type="entry name" value="MAJOR FACILITATOR SUPERFAMILY MULTIDRUG TRANSPORTER MFSC"/>
    <property type="match status" value="1"/>
</dbReference>
<feature type="transmembrane region" description="Helical" evidence="8">
    <location>
        <begin position="393"/>
        <end position="414"/>
    </location>
</feature>
<evidence type="ECO:0000256" key="3">
    <source>
        <dbReference type="ARBA" id="ARBA00022448"/>
    </source>
</evidence>
<dbReference type="KEGG" id="htq:FRZ44_42330"/>
<dbReference type="InterPro" id="IPR020846">
    <property type="entry name" value="MFS_dom"/>
</dbReference>
<feature type="transmembrane region" description="Helical" evidence="8">
    <location>
        <begin position="77"/>
        <end position="97"/>
    </location>
</feature>
<feature type="transmembrane region" description="Helical" evidence="8">
    <location>
        <begin position="104"/>
        <end position="124"/>
    </location>
</feature>
<comment type="subcellular location">
    <subcellularLocation>
        <location evidence="1">Cell membrane</location>
        <topology evidence="1">Multi-pass membrane protein</topology>
    </subcellularLocation>
</comment>
<dbReference type="Proteomes" id="UP000326202">
    <property type="component" value="Chromosome"/>
</dbReference>
<dbReference type="GO" id="GO:0005886">
    <property type="term" value="C:plasma membrane"/>
    <property type="evidence" value="ECO:0007669"/>
    <property type="project" value="UniProtKB-SubCell"/>
</dbReference>
<proteinExistence type="inferred from homology"/>
<keyword evidence="7 8" id="KW-0472">Membrane</keyword>
<feature type="transmembrane region" description="Helical" evidence="8">
    <location>
        <begin position="37"/>
        <end position="57"/>
    </location>
</feature>
<dbReference type="SUPFAM" id="SSF103473">
    <property type="entry name" value="MFS general substrate transporter"/>
    <property type="match status" value="1"/>
</dbReference>
<organism evidence="10 11">
    <name type="scientific">Hypericibacter terrae</name>
    <dbReference type="NCBI Taxonomy" id="2602015"/>
    <lineage>
        <taxon>Bacteria</taxon>
        <taxon>Pseudomonadati</taxon>
        <taxon>Pseudomonadota</taxon>
        <taxon>Alphaproteobacteria</taxon>
        <taxon>Rhodospirillales</taxon>
        <taxon>Dongiaceae</taxon>
        <taxon>Hypericibacter</taxon>
    </lineage>
</organism>
<keyword evidence="4" id="KW-1003">Cell membrane</keyword>
<evidence type="ECO:0000256" key="2">
    <source>
        <dbReference type="ARBA" id="ARBA00008537"/>
    </source>
</evidence>
<feature type="transmembrane region" description="Helical" evidence="8">
    <location>
        <begin position="193"/>
        <end position="213"/>
    </location>
</feature>
<dbReference type="EMBL" id="CP042906">
    <property type="protein sequence ID" value="QEX18922.1"/>
    <property type="molecule type" value="Genomic_DNA"/>
</dbReference>
<keyword evidence="6 8" id="KW-1133">Transmembrane helix</keyword>
<comment type="similarity">
    <text evidence="2">Belongs to the major facilitator superfamily. EmrB family.</text>
</comment>
<accession>A0A5J6MMQ8</accession>
<keyword evidence="5 8" id="KW-0812">Transmembrane</keyword>
<keyword evidence="11" id="KW-1185">Reference proteome</keyword>
<dbReference type="CDD" id="cd17503">
    <property type="entry name" value="MFS_LmrB_MDR_like"/>
    <property type="match status" value="1"/>
</dbReference>
<evidence type="ECO:0000256" key="6">
    <source>
        <dbReference type="ARBA" id="ARBA00022989"/>
    </source>
</evidence>
<feature type="transmembrane region" description="Helical" evidence="8">
    <location>
        <begin position="513"/>
        <end position="531"/>
    </location>
</feature>
<dbReference type="Pfam" id="PF07690">
    <property type="entry name" value="MFS_1"/>
    <property type="match status" value="1"/>
</dbReference>
<keyword evidence="3" id="KW-0813">Transport</keyword>
<feature type="transmembrane region" description="Helical" evidence="8">
    <location>
        <begin position="297"/>
        <end position="319"/>
    </location>
</feature>
<dbReference type="FunFam" id="1.20.1720.10:FF:000016">
    <property type="entry name" value="EmrB/QacA family drug resistance transporter"/>
    <property type="match status" value="1"/>
</dbReference>
<dbReference type="InterPro" id="IPR004638">
    <property type="entry name" value="EmrB-like"/>
</dbReference>
<feature type="transmembrane region" description="Helical" evidence="8">
    <location>
        <begin position="361"/>
        <end position="381"/>
    </location>
</feature>
<evidence type="ECO:0000256" key="8">
    <source>
        <dbReference type="SAM" id="Phobius"/>
    </source>
</evidence>
<feature type="transmembrane region" description="Helical" evidence="8">
    <location>
        <begin position="130"/>
        <end position="155"/>
    </location>
</feature>
<dbReference type="AlphaFoldDB" id="A0A5J6MMQ8"/>
<evidence type="ECO:0000313" key="10">
    <source>
        <dbReference type="EMBL" id="QEX18922.1"/>
    </source>
</evidence>
<dbReference type="RefSeq" id="WP_151179031.1">
    <property type="nucleotide sequence ID" value="NZ_CP042906.1"/>
</dbReference>
<feature type="transmembrane region" description="Helical" evidence="8">
    <location>
        <begin position="162"/>
        <end position="181"/>
    </location>
</feature>
<dbReference type="PROSITE" id="PS50850">
    <property type="entry name" value="MFS"/>
    <property type="match status" value="1"/>
</dbReference>
<feature type="domain" description="Major facilitator superfamily (MFS) profile" evidence="9">
    <location>
        <begin position="39"/>
        <end position="536"/>
    </location>
</feature>
<feature type="transmembrane region" description="Helical" evidence="8">
    <location>
        <begin position="225"/>
        <end position="245"/>
    </location>
</feature>
<evidence type="ECO:0000256" key="7">
    <source>
        <dbReference type="ARBA" id="ARBA00023136"/>
    </source>
</evidence>
<sequence length="543" mass="58232">MSAVEPLPSFRRIAPAIPRPLPASNENAEPKVSTKTWLAVIGSALGAFLAVLNIQVVNSALADVQGAIGAGIDDGGWISTAYLIAEIIVIPLSGWLSRVFSTRTYLLTNTFLFLLFSAACAMAQNLGQMIVLRALQGFAGGVLIPMAFTIIITMLPRSKQPIGMALFAVSAVFAPAIGPTIGGYLNENFGWHYIFYVNLVPGVVMLAMLWFSLEREPMQLGLLKQGDWLGVATMAIGLGALQTVLEEGNKDDWFGSTFILRLSVVAAIALSAFLWIELTVKKPLLHLRLLLRRNFGLATLATMLVGMVLYGSVFVLSLYLSQLQGYNAEQIGEVLAWVGLPQLLLIPLVPKLTKWIDARLLVGIGLALFAGSNFINIHLTTDVAGPELLLPNVVRAIGQAISLAPLSAIAVGGIERQFAGSASAIFNMTRNLGGAIGIALLQTFLTNREKFHSEIITSAVSLFDPATRQRLADLTQYFLAHGISDRAVAWQNAVVAVGRDVHQQASIMGYSDAFYLQGAILVLALLTIPFLKKAQVGSGGEAH</sequence>